<proteinExistence type="predicted"/>
<protein>
    <submittedName>
        <fullName evidence="2">Uncharacterized protein</fullName>
    </submittedName>
</protein>
<evidence type="ECO:0000313" key="2">
    <source>
        <dbReference type="WBParaSite" id="PSAMB.scaffold511size73861.g6797.t1"/>
    </source>
</evidence>
<dbReference type="Proteomes" id="UP000887566">
    <property type="component" value="Unplaced"/>
</dbReference>
<keyword evidence="1" id="KW-1185">Reference proteome</keyword>
<dbReference type="AlphaFoldDB" id="A0A914WTY2"/>
<name>A0A914WTY2_9BILA</name>
<organism evidence="1 2">
    <name type="scientific">Plectus sambesii</name>
    <dbReference type="NCBI Taxonomy" id="2011161"/>
    <lineage>
        <taxon>Eukaryota</taxon>
        <taxon>Metazoa</taxon>
        <taxon>Ecdysozoa</taxon>
        <taxon>Nematoda</taxon>
        <taxon>Chromadorea</taxon>
        <taxon>Plectida</taxon>
        <taxon>Plectina</taxon>
        <taxon>Plectoidea</taxon>
        <taxon>Plectidae</taxon>
        <taxon>Plectus</taxon>
    </lineage>
</organism>
<accession>A0A914WTY2</accession>
<evidence type="ECO:0000313" key="1">
    <source>
        <dbReference type="Proteomes" id="UP000887566"/>
    </source>
</evidence>
<sequence>MKAEAGESRHRILSTARSAASARRLGARVPCDFREQMPTFRTPRRAFLIHALHAIYLRPEVHNLALVMRTGRLEDAVWSATDQDVAYVRNERFDDTDVCGRSARFELADTEGHSFVRNDSVASSSIELHRESV</sequence>
<reference evidence="2" key="1">
    <citation type="submission" date="2022-11" db="UniProtKB">
        <authorList>
            <consortium name="WormBaseParasite"/>
        </authorList>
    </citation>
    <scope>IDENTIFICATION</scope>
</reference>
<dbReference type="WBParaSite" id="PSAMB.scaffold511size73861.g6797.t1">
    <property type="protein sequence ID" value="PSAMB.scaffold511size73861.g6797.t1"/>
    <property type="gene ID" value="PSAMB.scaffold511size73861.g6797"/>
</dbReference>